<sequence length="366" mass="41920">MDINLLKDTLIEHFNDTVVNQYDSHMDSVPEIAKEAIKKFDDMKYEMASPSKIVFYYRGREVGGFNGQNIMTNKKEGTRIARDKYKTEQYLMEKKVATTKSFIYDANQFEEAKKELEKHTMPFVIKPYNLSSGKGVVMNVNPENVSEAWLNCLKAYEGSTDGAQVIIQPQLPGIEARFLVINEHFSSAILRVPANITGDGNSTIRELIKCKNHLRKQNPHLKKFMIPLNLQLESYLTDIDLNLDSVVQKNRVIFFTSVSNVALGGDTLEISHLVSDNLKRLAESAVEAVPHLKSAGVDIMFSRFNDEEAKVLELNHAANLVMHYYPWKGTPKQPIHDYINDIYEEAQREKKSFGRLKKFIRKRLNN</sequence>
<accession>A0ABV2EC22</accession>
<evidence type="ECO:0000256" key="1">
    <source>
        <dbReference type="ARBA" id="ARBA00001936"/>
    </source>
</evidence>
<comment type="cofactor">
    <cofactor evidence="2">
        <name>Mg(2+)</name>
        <dbReference type="ChEBI" id="CHEBI:18420"/>
    </cofactor>
</comment>
<keyword evidence="4 6" id="KW-0547">Nucleotide-binding</keyword>
<dbReference type="Proteomes" id="UP001549019">
    <property type="component" value="Unassembled WGS sequence"/>
</dbReference>
<dbReference type="PROSITE" id="PS50975">
    <property type="entry name" value="ATP_GRASP"/>
    <property type="match status" value="1"/>
</dbReference>
<comment type="caution">
    <text evidence="8">The sequence shown here is derived from an EMBL/GenBank/DDBJ whole genome shotgun (WGS) entry which is preliminary data.</text>
</comment>
<evidence type="ECO:0000259" key="7">
    <source>
        <dbReference type="PROSITE" id="PS50975"/>
    </source>
</evidence>
<feature type="domain" description="ATP-grasp" evidence="7">
    <location>
        <begin position="88"/>
        <end position="344"/>
    </location>
</feature>
<keyword evidence="3" id="KW-0436">Ligase</keyword>
<dbReference type="Pfam" id="PF01071">
    <property type="entry name" value="GARS_A"/>
    <property type="match status" value="1"/>
</dbReference>
<evidence type="ECO:0000313" key="8">
    <source>
        <dbReference type="EMBL" id="MET3111948.1"/>
    </source>
</evidence>
<dbReference type="RefSeq" id="WP_230821145.1">
    <property type="nucleotide sequence ID" value="NZ_JAJNCU010000002.1"/>
</dbReference>
<dbReference type="EMBL" id="JBDZDV010000007">
    <property type="protein sequence ID" value="MET3111948.1"/>
    <property type="molecule type" value="Genomic_DNA"/>
</dbReference>
<dbReference type="PANTHER" id="PTHR21621">
    <property type="entry name" value="RIBOSOMAL PROTEIN S6 MODIFICATION PROTEIN"/>
    <property type="match status" value="1"/>
</dbReference>
<evidence type="ECO:0000256" key="5">
    <source>
        <dbReference type="ARBA" id="ARBA00022840"/>
    </source>
</evidence>
<dbReference type="InterPro" id="IPR020561">
    <property type="entry name" value="PRibGlycinamid_synth_ATP-grasp"/>
</dbReference>
<keyword evidence="5 6" id="KW-0067">ATP-binding</keyword>
<protein>
    <submittedName>
        <fullName evidence="8">D-alanine-D-alanine ligase-like ATP-grasp enzyme</fullName>
    </submittedName>
</protein>
<evidence type="ECO:0000256" key="6">
    <source>
        <dbReference type="PROSITE-ProRule" id="PRU00409"/>
    </source>
</evidence>
<name>A0ABV2EC22_9STAP</name>
<gene>
    <name evidence="8" type="ORF">ABHD89_002373</name>
</gene>
<comment type="cofactor">
    <cofactor evidence="1">
        <name>Mn(2+)</name>
        <dbReference type="ChEBI" id="CHEBI:29035"/>
    </cofactor>
</comment>
<dbReference type="SUPFAM" id="SSF56059">
    <property type="entry name" value="Glutathione synthetase ATP-binding domain-like"/>
    <property type="match status" value="1"/>
</dbReference>
<keyword evidence="9" id="KW-1185">Reference proteome</keyword>
<evidence type="ECO:0000313" key="9">
    <source>
        <dbReference type="Proteomes" id="UP001549019"/>
    </source>
</evidence>
<evidence type="ECO:0000256" key="4">
    <source>
        <dbReference type="ARBA" id="ARBA00022741"/>
    </source>
</evidence>
<proteinExistence type="predicted"/>
<evidence type="ECO:0000256" key="2">
    <source>
        <dbReference type="ARBA" id="ARBA00001946"/>
    </source>
</evidence>
<dbReference type="PANTHER" id="PTHR21621:SF0">
    <property type="entry name" value="BETA-CITRYLGLUTAMATE SYNTHASE B-RELATED"/>
    <property type="match status" value="1"/>
</dbReference>
<reference evidence="8 9" key="1">
    <citation type="submission" date="2024-05" db="EMBL/GenBank/DDBJ databases">
        <title>Genomic Encyclopedia of Type Strains, Phase IV (KMG-IV): sequencing the most valuable type-strain genomes for metagenomic binning, comparative biology and taxonomic classification.</title>
        <authorList>
            <person name="Goeker M."/>
        </authorList>
    </citation>
    <scope>NUCLEOTIDE SEQUENCE [LARGE SCALE GENOMIC DNA]</scope>
    <source>
        <strain evidence="8 9">DSM 25286</strain>
    </source>
</reference>
<dbReference type="InterPro" id="IPR011761">
    <property type="entry name" value="ATP-grasp"/>
</dbReference>
<dbReference type="Gene3D" id="3.30.470.20">
    <property type="entry name" value="ATP-grasp fold, B domain"/>
    <property type="match status" value="2"/>
</dbReference>
<organism evidence="8 9">
    <name type="scientific">Salinicoccus halitifaciens</name>
    <dbReference type="NCBI Taxonomy" id="1073415"/>
    <lineage>
        <taxon>Bacteria</taxon>
        <taxon>Bacillati</taxon>
        <taxon>Bacillota</taxon>
        <taxon>Bacilli</taxon>
        <taxon>Bacillales</taxon>
        <taxon>Staphylococcaceae</taxon>
        <taxon>Salinicoccus</taxon>
    </lineage>
</organism>
<evidence type="ECO:0000256" key="3">
    <source>
        <dbReference type="ARBA" id="ARBA00022598"/>
    </source>
</evidence>